<feature type="transmembrane region" description="Helical" evidence="5">
    <location>
        <begin position="73"/>
        <end position="93"/>
    </location>
</feature>
<protein>
    <submittedName>
        <fullName evidence="8">Uncharacterized protein</fullName>
    </submittedName>
</protein>
<dbReference type="PANTHER" id="PTHR23291:SF50">
    <property type="entry name" value="PROTEIN LIFEGUARD 4"/>
    <property type="match status" value="1"/>
</dbReference>
<sequence length="304" mass="32743">MPSARLLALVLGLGIVAGAPLRRPRLSAWRGGAAGGLSEHRRRPGLVGAERAYDGIPIHAAPERVREQFVERVYGTLSMQLLATMALCWYALTHQPRALVNILRSSGLTLAAIVSPMLVTTAISSSPGARKSPFWAYAFLALFTASEALVLSLVMLFVPREVVLRAGVTTAAVVGWLSLYARATRRNFTRTGPTIVRGLCALVVLELLQITFFRRSPLLHSLYSAGGALACAALLVVNTQQIVGGTSQHATIAPDEHVLASILLYTDIVALFIRLMELMGGGASGGWRSRDEDEEERRGGFMDL</sequence>
<dbReference type="InterPro" id="IPR006214">
    <property type="entry name" value="Bax_inhibitor_1-related"/>
</dbReference>
<dbReference type="GO" id="GO:0016020">
    <property type="term" value="C:membrane"/>
    <property type="evidence" value="ECO:0007669"/>
    <property type="project" value="UniProtKB-SubCell"/>
</dbReference>
<evidence type="ECO:0000313" key="8">
    <source>
        <dbReference type="EMBL" id="KAG8461334.1"/>
    </source>
</evidence>
<feature type="transmembrane region" description="Helical" evidence="5">
    <location>
        <begin position="135"/>
        <end position="156"/>
    </location>
</feature>
<evidence type="ECO:0000256" key="1">
    <source>
        <dbReference type="ARBA" id="ARBA00004141"/>
    </source>
</evidence>
<evidence type="ECO:0000256" key="5">
    <source>
        <dbReference type="RuleBase" id="RU004379"/>
    </source>
</evidence>
<feature type="chain" id="PRO_5035287691" evidence="7">
    <location>
        <begin position="19"/>
        <end position="304"/>
    </location>
</feature>
<evidence type="ECO:0000256" key="4">
    <source>
        <dbReference type="ARBA" id="ARBA00023136"/>
    </source>
</evidence>
<keyword evidence="7" id="KW-0732">Signal</keyword>
<keyword evidence="2 5" id="KW-0812">Transmembrane</keyword>
<evidence type="ECO:0000256" key="3">
    <source>
        <dbReference type="ARBA" id="ARBA00022989"/>
    </source>
</evidence>
<gene>
    <name evidence="8" type="ORF">KFE25_010521</name>
</gene>
<dbReference type="Pfam" id="PF01027">
    <property type="entry name" value="Bax1-I"/>
    <property type="match status" value="1"/>
</dbReference>
<accession>A0A8J6C5S5</accession>
<dbReference type="EMBL" id="JAGTXO010000026">
    <property type="protein sequence ID" value="KAG8461334.1"/>
    <property type="molecule type" value="Genomic_DNA"/>
</dbReference>
<feature type="transmembrane region" description="Helical" evidence="5">
    <location>
        <begin position="163"/>
        <end position="183"/>
    </location>
</feature>
<reference evidence="8" key="1">
    <citation type="submission" date="2021-05" db="EMBL/GenBank/DDBJ databases">
        <title>The genome of the haptophyte Pavlova lutheri (Diacronema luteri, Pavlovales) - a model for lipid biosynthesis in eukaryotic algae.</title>
        <authorList>
            <person name="Hulatt C.J."/>
            <person name="Posewitz M.C."/>
        </authorList>
    </citation>
    <scope>NUCLEOTIDE SEQUENCE</scope>
    <source>
        <strain evidence="8">NIVA-4/92</strain>
    </source>
</reference>
<keyword evidence="3 5" id="KW-1133">Transmembrane helix</keyword>
<evidence type="ECO:0000256" key="2">
    <source>
        <dbReference type="ARBA" id="ARBA00022692"/>
    </source>
</evidence>
<feature type="compositionally biased region" description="Basic and acidic residues" evidence="6">
    <location>
        <begin position="288"/>
        <end position="304"/>
    </location>
</feature>
<feature type="transmembrane region" description="Helical" evidence="5">
    <location>
        <begin position="220"/>
        <end position="237"/>
    </location>
</feature>
<dbReference type="AlphaFoldDB" id="A0A8J6C5S5"/>
<dbReference type="OMA" id="IKIFIRV"/>
<dbReference type="PANTHER" id="PTHR23291">
    <property type="entry name" value="BAX INHIBITOR-RELATED"/>
    <property type="match status" value="1"/>
</dbReference>
<evidence type="ECO:0000256" key="7">
    <source>
        <dbReference type="SAM" id="SignalP"/>
    </source>
</evidence>
<feature type="transmembrane region" description="Helical" evidence="5">
    <location>
        <begin position="257"/>
        <end position="276"/>
    </location>
</feature>
<name>A0A8J6C5S5_DIALT</name>
<comment type="similarity">
    <text evidence="5">Belongs to the BI1 family.</text>
</comment>
<comment type="subcellular location">
    <subcellularLocation>
        <location evidence="1">Membrane</location>
        <topology evidence="1">Multi-pass membrane protein</topology>
    </subcellularLocation>
</comment>
<proteinExistence type="inferred from homology"/>
<feature type="transmembrane region" description="Helical" evidence="5">
    <location>
        <begin position="105"/>
        <end position="123"/>
    </location>
</feature>
<keyword evidence="9" id="KW-1185">Reference proteome</keyword>
<evidence type="ECO:0000313" key="9">
    <source>
        <dbReference type="Proteomes" id="UP000751190"/>
    </source>
</evidence>
<dbReference type="OrthoDB" id="7933078at2759"/>
<organism evidence="8 9">
    <name type="scientific">Diacronema lutheri</name>
    <name type="common">Unicellular marine alga</name>
    <name type="synonym">Monochrysis lutheri</name>
    <dbReference type="NCBI Taxonomy" id="2081491"/>
    <lineage>
        <taxon>Eukaryota</taxon>
        <taxon>Haptista</taxon>
        <taxon>Haptophyta</taxon>
        <taxon>Pavlovophyceae</taxon>
        <taxon>Pavlovales</taxon>
        <taxon>Pavlovaceae</taxon>
        <taxon>Diacronema</taxon>
    </lineage>
</organism>
<feature type="transmembrane region" description="Helical" evidence="5">
    <location>
        <begin position="195"/>
        <end position="213"/>
    </location>
</feature>
<evidence type="ECO:0000256" key="6">
    <source>
        <dbReference type="SAM" id="MobiDB-lite"/>
    </source>
</evidence>
<dbReference type="Proteomes" id="UP000751190">
    <property type="component" value="Unassembled WGS sequence"/>
</dbReference>
<feature type="signal peptide" evidence="7">
    <location>
        <begin position="1"/>
        <end position="18"/>
    </location>
</feature>
<feature type="region of interest" description="Disordered" evidence="6">
    <location>
        <begin position="282"/>
        <end position="304"/>
    </location>
</feature>
<keyword evidence="4 5" id="KW-0472">Membrane</keyword>
<comment type="caution">
    <text evidence="8">The sequence shown here is derived from an EMBL/GenBank/DDBJ whole genome shotgun (WGS) entry which is preliminary data.</text>
</comment>